<dbReference type="EMBL" id="NWMW01000002">
    <property type="protein sequence ID" value="PCD02229.1"/>
    <property type="molecule type" value="Genomic_DNA"/>
</dbReference>
<dbReference type="Pfam" id="PF00702">
    <property type="entry name" value="Hydrolase"/>
    <property type="match status" value="1"/>
</dbReference>
<dbReference type="GO" id="GO:1902600">
    <property type="term" value="P:proton transmembrane transport"/>
    <property type="evidence" value="ECO:0007669"/>
    <property type="project" value="TreeGrafter"/>
</dbReference>
<dbReference type="InterPro" id="IPR004014">
    <property type="entry name" value="ATPase_P-typ_cation-transptr_N"/>
</dbReference>
<dbReference type="Gene3D" id="3.40.1110.10">
    <property type="entry name" value="Calcium-transporting ATPase, cytoplasmic domain N"/>
    <property type="match status" value="2"/>
</dbReference>
<dbReference type="SUPFAM" id="SSF81660">
    <property type="entry name" value="Metal cation-transporting ATPase, ATP-binding domain N"/>
    <property type="match status" value="1"/>
</dbReference>
<keyword evidence="8 9" id="KW-0472">Membrane</keyword>
<evidence type="ECO:0000313" key="12">
    <source>
        <dbReference type="Proteomes" id="UP000218366"/>
    </source>
</evidence>
<dbReference type="InterPro" id="IPR018303">
    <property type="entry name" value="ATPase_P-typ_P_site"/>
</dbReference>
<dbReference type="GO" id="GO:0005886">
    <property type="term" value="C:plasma membrane"/>
    <property type="evidence" value="ECO:0007669"/>
    <property type="project" value="TreeGrafter"/>
</dbReference>
<dbReference type="Proteomes" id="UP000218366">
    <property type="component" value="Unassembled WGS sequence"/>
</dbReference>
<dbReference type="SMART" id="SM00831">
    <property type="entry name" value="Cation_ATPase_N"/>
    <property type="match status" value="1"/>
</dbReference>
<feature type="transmembrane region" description="Helical" evidence="9">
    <location>
        <begin position="47"/>
        <end position="73"/>
    </location>
</feature>
<dbReference type="Pfam" id="PF00689">
    <property type="entry name" value="Cation_ATPase_C"/>
    <property type="match status" value="1"/>
</dbReference>
<dbReference type="AlphaFoldDB" id="A0A2A4B368"/>
<dbReference type="GO" id="GO:0016887">
    <property type="term" value="F:ATP hydrolysis activity"/>
    <property type="evidence" value="ECO:0007669"/>
    <property type="project" value="InterPro"/>
</dbReference>
<comment type="similarity">
    <text evidence="2">Belongs to the cation transport ATPase (P-type) (TC 3.A.3) family. Type IIA subfamily.</text>
</comment>
<feature type="transmembrane region" description="Helical" evidence="9">
    <location>
        <begin position="277"/>
        <end position="301"/>
    </location>
</feature>
<feature type="transmembrane region" description="Helical" evidence="9">
    <location>
        <begin position="658"/>
        <end position="678"/>
    </location>
</feature>
<dbReference type="PANTHER" id="PTHR43294">
    <property type="entry name" value="SODIUM/POTASSIUM-TRANSPORTING ATPASE SUBUNIT ALPHA"/>
    <property type="match status" value="1"/>
</dbReference>
<dbReference type="InterPro" id="IPR023298">
    <property type="entry name" value="ATPase_P-typ_TM_dom_sf"/>
</dbReference>
<feature type="transmembrane region" description="Helical" evidence="9">
    <location>
        <begin position="684"/>
        <end position="705"/>
    </location>
</feature>
<evidence type="ECO:0000256" key="4">
    <source>
        <dbReference type="ARBA" id="ARBA00022741"/>
    </source>
</evidence>
<dbReference type="GO" id="GO:0036376">
    <property type="term" value="P:sodium ion export across plasma membrane"/>
    <property type="evidence" value="ECO:0007669"/>
    <property type="project" value="TreeGrafter"/>
</dbReference>
<dbReference type="GO" id="GO:0030007">
    <property type="term" value="P:intracellular potassium ion homeostasis"/>
    <property type="evidence" value="ECO:0007669"/>
    <property type="project" value="TreeGrafter"/>
</dbReference>
<dbReference type="OrthoDB" id="391538at2"/>
<keyword evidence="3 9" id="KW-0812">Transmembrane</keyword>
<dbReference type="SUPFAM" id="SSF81665">
    <property type="entry name" value="Calcium ATPase, transmembrane domain M"/>
    <property type="match status" value="1"/>
</dbReference>
<protein>
    <submittedName>
        <fullName evidence="11">ATPase</fullName>
    </submittedName>
</protein>
<evidence type="ECO:0000256" key="6">
    <source>
        <dbReference type="ARBA" id="ARBA00022967"/>
    </source>
</evidence>
<dbReference type="GO" id="GO:0006883">
    <property type="term" value="P:intracellular sodium ion homeostasis"/>
    <property type="evidence" value="ECO:0007669"/>
    <property type="project" value="TreeGrafter"/>
</dbReference>
<evidence type="ECO:0000256" key="5">
    <source>
        <dbReference type="ARBA" id="ARBA00022840"/>
    </source>
</evidence>
<dbReference type="SFLD" id="SFLDS00003">
    <property type="entry name" value="Haloacid_Dehalogenase"/>
    <property type="match status" value="1"/>
</dbReference>
<comment type="subcellular location">
    <subcellularLocation>
        <location evidence="1">Membrane</location>
        <topology evidence="1">Multi-pass membrane protein</topology>
    </subcellularLocation>
</comment>
<dbReference type="Pfam" id="PF00122">
    <property type="entry name" value="E1-E2_ATPase"/>
    <property type="match status" value="1"/>
</dbReference>
<dbReference type="SFLD" id="SFLDF00027">
    <property type="entry name" value="p-type_atpase"/>
    <property type="match status" value="1"/>
</dbReference>
<feature type="transmembrane region" description="Helical" evidence="9">
    <location>
        <begin position="79"/>
        <end position="95"/>
    </location>
</feature>
<feature type="transmembrane region" description="Helical" evidence="9">
    <location>
        <begin position="726"/>
        <end position="755"/>
    </location>
</feature>
<sequence length="861" mass="90403">MPPDQTTADPAATAARAGPAGLSEAEAMLRLATDGYNELARRRRRSLAGVVLGVLREPMLLLLLIGGGIYLALGDLGEALMLLAFAGFSVVVTAVQESRSERSLEALREMASPRALVLRDGAHRRIPGREVVRGDLVLLGEGDRVPADGWVVDNDALALDESLLTGESVAVAKVEAPDGSDLAAPRPGGDGLAYVFSGTLVVRGSGLCRVAATGERSEIGRIGQSLALLETQSPRLYRETRRLVASFAAGAVLISGLAVLLFGLLRGSWLEAALAGIALGMSMMPEEFPVVLVIFLAMGAMRMSRERVLARRAAAIETLGSATVLCTDKTGTLTENRMTVAELRLSDDSAFATDGTALPEAFLPIAELALLASAPQPFDPMEIAFHDLGRTQREAGTAGRRAADWDLSHQYPLDPGLLAVSHVWRTGGAAEDHLIASKGAPEAIAELCGLDADARAAMRAAVDAMAGEGLRVLGVAEARWRGRDFPKSQRGFDFAYRGLVGLRDPLRASVPEAVRQCRSAGIRVVMITGDYPETARAIARAAGIVEGEVVTGAMLAAMNDAELARRVQHITVFARIMSEQKLRIVEALKSAGEVVGMTGDGVNDAPSLKAADIGIAMGGRGTDVAREAAAIVLLDDDFGSIATAIRMGRRIYDNLRKAMGFIVAVHIPIAGLALMPLLFGLPILLGPVHIALLEMIIDPVCSLVFEAETDEADVMRRPPRPPRSLLLSRALVGWSIAQGLAALASVSAVLLWLLAAGAPEAELRGTTFFALVGTILSLVLVNRSFSASLVTALRRPNIAFAAIAALAAAALALAEFVPAAAKLLGMTALGWTDGLVALGAGAFVLVALEAAKHFRRRPGTA</sequence>
<dbReference type="InterPro" id="IPR023214">
    <property type="entry name" value="HAD_sf"/>
</dbReference>
<dbReference type="InterPro" id="IPR008250">
    <property type="entry name" value="ATPase_P-typ_transduc_dom_A_sf"/>
</dbReference>
<keyword evidence="6" id="KW-1278">Translocase</keyword>
<evidence type="ECO:0000256" key="9">
    <source>
        <dbReference type="SAM" id="Phobius"/>
    </source>
</evidence>
<dbReference type="PROSITE" id="PS00154">
    <property type="entry name" value="ATPASE_E1_E2"/>
    <property type="match status" value="1"/>
</dbReference>
<dbReference type="SUPFAM" id="SSF81653">
    <property type="entry name" value="Calcium ATPase, transduction domain A"/>
    <property type="match status" value="1"/>
</dbReference>
<evidence type="ECO:0000256" key="8">
    <source>
        <dbReference type="ARBA" id="ARBA00023136"/>
    </source>
</evidence>
<dbReference type="RefSeq" id="WP_096343607.1">
    <property type="nucleotide sequence ID" value="NZ_NWMW01000002.1"/>
</dbReference>
<name>A0A2A4B368_9SPHN</name>
<dbReference type="SFLD" id="SFLDG00002">
    <property type="entry name" value="C1.7:_P-type_atpase_like"/>
    <property type="match status" value="1"/>
</dbReference>
<feature type="transmembrane region" description="Helical" evidence="9">
    <location>
        <begin position="243"/>
        <end position="265"/>
    </location>
</feature>
<dbReference type="InterPro" id="IPR001757">
    <property type="entry name" value="P_typ_ATPase"/>
</dbReference>
<dbReference type="Gene3D" id="2.70.150.10">
    <property type="entry name" value="Calcium-transporting ATPase, cytoplasmic transduction domain A"/>
    <property type="match status" value="1"/>
</dbReference>
<evidence type="ECO:0000256" key="7">
    <source>
        <dbReference type="ARBA" id="ARBA00022989"/>
    </source>
</evidence>
<gene>
    <name evidence="11" type="ORF">COC42_12295</name>
</gene>
<evidence type="ECO:0000313" key="11">
    <source>
        <dbReference type="EMBL" id="PCD02229.1"/>
    </source>
</evidence>
<keyword evidence="4" id="KW-0547">Nucleotide-binding</keyword>
<dbReference type="Gene3D" id="1.20.1110.10">
    <property type="entry name" value="Calcium-transporting ATPase, transmembrane domain"/>
    <property type="match status" value="2"/>
</dbReference>
<feature type="transmembrane region" description="Helical" evidence="9">
    <location>
        <begin position="767"/>
        <end position="785"/>
    </location>
</feature>
<evidence type="ECO:0000256" key="3">
    <source>
        <dbReference type="ARBA" id="ARBA00022692"/>
    </source>
</evidence>
<keyword evidence="7 9" id="KW-1133">Transmembrane helix</keyword>
<feature type="transmembrane region" description="Helical" evidence="9">
    <location>
        <begin position="823"/>
        <end position="848"/>
    </location>
</feature>
<dbReference type="InterPro" id="IPR023299">
    <property type="entry name" value="ATPase_P-typ_cyto_dom_N"/>
</dbReference>
<comment type="caution">
    <text evidence="11">The sequence shown here is derived from an EMBL/GenBank/DDBJ whole genome shotgun (WGS) entry which is preliminary data.</text>
</comment>
<dbReference type="Pfam" id="PF00690">
    <property type="entry name" value="Cation_ATPase_N"/>
    <property type="match status" value="1"/>
</dbReference>
<feature type="transmembrane region" description="Helical" evidence="9">
    <location>
        <begin position="797"/>
        <end position="817"/>
    </location>
</feature>
<dbReference type="InterPro" id="IPR006068">
    <property type="entry name" value="ATPase_P-typ_cation-transptr_C"/>
</dbReference>
<dbReference type="NCBIfam" id="TIGR01494">
    <property type="entry name" value="ATPase_P-type"/>
    <property type="match status" value="2"/>
</dbReference>
<evidence type="ECO:0000256" key="1">
    <source>
        <dbReference type="ARBA" id="ARBA00004141"/>
    </source>
</evidence>
<keyword evidence="12" id="KW-1185">Reference proteome</keyword>
<dbReference type="InterPro" id="IPR050510">
    <property type="entry name" value="Cation_transp_ATPase_P-type"/>
</dbReference>
<dbReference type="PANTHER" id="PTHR43294:SF20">
    <property type="entry name" value="P-TYPE ATPASE"/>
    <property type="match status" value="1"/>
</dbReference>
<organism evidence="11 12">
    <name type="scientific">Sphingomonas spermidinifaciens</name>
    <dbReference type="NCBI Taxonomy" id="1141889"/>
    <lineage>
        <taxon>Bacteria</taxon>
        <taxon>Pseudomonadati</taxon>
        <taxon>Pseudomonadota</taxon>
        <taxon>Alphaproteobacteria</taxon>
        <taxon>Sphingomonadales</taxon>
        <taxon>Sphingomonadaceae</taxon>
        <taxon>Sphingomonas</taxon>
    </lineage>
</organism>
<feature type="domain" description="Cation-transporting P-type ATPase N-terminal" evidence="10">
    <location>
        <begin position="2"/>
        <end position="75"/>
    </location>
</feature>
<proteinExistence type="inferred from homology"/>
<dbReference type="GO" id="GO:0005391">
    <property type="term" value="F:P-type sodium:potassium-exchanging transporter activity"/>
    <property type="evidence" value="ECO:0007669"/>
    <property type="project" value="TreeGrafter"/>
</dbReference>
<dbReference type="Gene3D" id="3.40.50.1000">
    <property type="entry name" value="HAD superfamily/HAD-like"/>
    <property type="match status" value="2"/>
</dbReference>
<dbReference type="PRINTS" id="PR00120">
    <property type="entry name" value="HATPASE"/>
</dbReference>
<dbReference type="SUPFAM" id="SSF56784">
    <property type="entry name" value="HAD-like"/>
    <property type="match status" value="1"/>
</dbReference>
<accession>A0A2A4B368</accession>
<dbReference type="InterPro" id="IPR059000">
    <property type="entry name" value="ATPase_P-type_domA"/>
</dbReference>
<reference evidence="11 12" key="1">
    <citation type="submission" date="2017-09" db="EMBL/GenBank/DDBJ databases">
        <title>Sphingomonas spermidinifaciens 9NM-10, whole genome shotgun sequence.</title>
        <authorList>
            <person name="Feng G."/>
            <person name="Zhu H."/>
        </authorList>
    </citation>
    <scope>NUCLEOTIDE SEQUENCE [LARGE SCALE GENOMIC DNA]</scope>
    <source>
        <strain evidence="11 12">9NM-10</strain>
    </source>
</reference>
<evidence type="ECO:0000256" key="2">
    <source>
        <dbReference type="ARBA" id="ARBA00005675"/>
    </source>
</evidence>
<keyword evidence="5" id="KW-0067">ATP-binding</keyword>
<dbReference type="GO" id="GO:1990573">
    <property type="term" value="P:potassium ion import across plasma membrane"/>
    <property type="evidence" value="ECO:0007669"/>
    <property type="project" value="TreeGrafter"/>
</dbReference>
<dbReference type="InterPro" id="IPR044492">
    <property type="entry name" value="P_typ_ATPase_HD_dom"/>
</dbReference>
<dbReference type="GO" id="GO:0005524">
    <property type="term" value="F:ATP binding"/>
    <property type="evidence" value="ECO:0007669"/>
    <property type="project" value="UniProtKB-KW"/>
</dbReference>
<evidence type="ECO:0000259" key="10">
    <source>
        <dbReference type="SMART" id="SM00831"/>
    </source>
</evidence>
<dbReference type="InterPro" id="IPR036412">
    <property type="entry name" value="HAD-like_sf"/>
</dbReference>
<dbReference type="PRINTS" id="PR00119">
    <property type="entry name" value="CATATPASE"/>
</dbReference>